<name>A0A5J5EZQ9_9PEZI</name>
<keyword evidence="2" id="KW-1185">Reference proteome</keyword>
<dbReference type="InParanoid" id="A0A5J5EZQ9"/>
<organism evidence="1 2">
    <name type="scientific">Sphaerosporella brunnea</name>
    <dbReference type="NCBI Taxonomy" id="1250544"/>
    <lineage>
        <taxon>Eukaryota</taxon>
        <taxon>Fungi</taxon>
        <taxon>Dikarya</taxon>
        <taxon>Ascomycota</taxon>
        <taxon>Pezizomycotina</taxon>
        <taxon>Pezizomycetes</taxon>
        <taxon>Pezizales</taxon>
        <taxon>Pyronemataceae</taxon>
        <taxon>Sphaerosporella</taxon>
    </lineage>
</organism>
<dbReference type="AlphaFoldDB" id="A0A5J5EZQ9"/>
<reference evidence="1 2" key="1">
    <citation type="submission" date="2019-09" db="EMBL/GenBank/DDBJ databases">
        <title>Draft genome of the ectomycorrhizal ascomycete Sphaerosporella brunnea.</title>
        <authorList>
            <consortium name="DOE Joint Genome Institute"/>
            <person name="Benucci G.M."/>
            <person name="Marozzi G."/>
            <person name="Antonielli L."/>
            <person name="Sanchez S."/>
            <person name="Marco P."/>
            <person name="Wang X."/>
            <person name="Falini L.B."/>
            <person name="Barry K."/>
            <person name="Haridas S."/>
            <person name="Lipzen A."/>
            <person name="Labutti K."/>
            <person name="Grigoriev I.V."/>
            <person name="Murat C."/>
            <person name="Martin F."/>
            <person name="Albertini E."/>
            <person name="Donnini D."/>
            <person name="Bonito G."/>
        </authorList>
    </citation>
    <scope>NUCLEOTIDE SEQUENCE [LARGE SCALE GENOMIC DNA]</scope>
    <source>
        <strain evidence="1 2">Sb_GMNB300</strain>
    </source>
</reference>
<evidence type="ECO:0000313" key="2">
    <source>
        <dbReference type="Proteomes" id="UP000326924"/>
    </source>
</evidence>
<gene>
    <name evidence="1" type="ORF">FN846DRAFT_889672</name>
</gene>
<dbReference type="EMBL" id="VXIS01000073">
    <property type="protein sequence ID" value="KAA8908015.1"/>
    <property type="molecule type" value="Genomic_DNA"/>
</dbReference>
<proteinExistence type="predicted"/>
<sequence length="238" mass="25459">MGTATYKHLFEELGIDSSELQKLSIVLEQHFVDHQEWFPNKSNLPSAGGALGGEQDDYHQRVVQDPRRTGAAAKKLVAERVLAAEIRTEGATLEVAASRSRVDHADQEMSAVDIRTGVRTLEALDGITITLVHNYRSISSRCLFLAHPNSNTVDRRPDPACPAVACTGTIAATAGDVSTAVGLPASAAMTALVPPRRVTTPPTIITARVLHVPVPHMPEPTLVSPLALAFVPVPTPLF</sequence>
<accession>A0A5J5EZQ9</accession>
<protein>
    <submittedName>
        <fullName evidence="1">Uncharacterized protein</fullName>
    </submittedName>
</protein>
<dbReference type="Proteomes" id="UP000326924">
    <property type="component" value="Unassembled WGS sequence"/>
</dbReference>
<comment type="caution">
    <text evidence="1">The sequence shown here is derived from an EMBL/GenBank/DDBJ whole genome shotgun (WGS) entry which is preliminary data.</text>
</comment>
<evidence type="ECO:0000313" key="1">
    <source>
        <dbReference type="EMBL" id="KAA8908015.1"/>
    </source>
</evidence>